<proteinExistence type="predicted"/>
<evidence type="ECO:0000313" key="2">
    <source>
        <dbReference type="Proteomes" id="UP000188145"/>
    </source>
</evidence>
<accession>A0A1Q2CNM9</accession>
<dbReference type="EMBL" id="CP019606">
    <property type="protein sequence ID" value="AQP47716.1"/>
    <property type="molecule type" value="Genomic_DNA"/>
</dbReference>
<evidence type="ECO:0000313" key="1">
    <source>
        <dbReference type="EMBL" id="AQP47716.1"/>
    </source>
</evidence>
<name>A0A1Q2CNM9_9ACTN</name>
<sequence>MLKATNTTPARVDELIVTDPVDDANSPFASVNIARIVISEPAGERVQGTITLRYAGGTTDTFTPAQAEALSEFDLRNVVGLTARWSGRIDQNAVATIRLDTRLRETVRGTTDRVLTGSIFRNVGMATVSDLIDYDQEIYPKVTASHRDDAILNTVGEQITVDVTKTITPDAQREPDRGPVTVALTGQPTGPSRSDELHITDTDATFFNAFDFTGFQPVAFTSPIDKVRVDVLTGGTFSVVGGTVEVTDAVWVHGTPITADNATPTLPAGVSADQVRGVRYVFTKQDGSIMENPANPVQRATFTVTRRTTLRTGGAVPSTMQGQVAAPGEAAPGVFANTVTADTWGPSIGGGDRLHADKEATDDVTYQHALNKVTVKKSTPSTTASADAPSLTP</sequence>
<dbReference type="KEGG" id="tes:BW730_09665"/>
<dbReference type="Proteomes" id="UP000188145">
    <property type="component" value="Chromosome"/>
</dbReference>
<organism evidence="1 2">
    <name type="scientific">Tessaracoccus aquimaris</name>
    <dbReference type="NCBI Taxonomy" id="1332264"/>
    <lineage>
        <taxon>Bacteria</taxon>
        <taxon>Bacillati</taxon>
        <taxon>Actinomycetota</taxon>
        <taxon>Actinomycetes</taxon>
        <taxon>Propionibacteriales</taxon>
        <taxon>Propionibacteriaceae</taxon>
        <taxon>Tessaracoccus</taxon>
    </lineage>
</organism>
<dbReference type="RefSeq" id="WP_077686050.1">
    <property type="nucleotide sequence ID" value="NZ_CP019606.1"/>
</dbReference>
<protein>
    <submittedName>
        <fullName evidence="1">Uncharacterized protein</fullName>
    </submittedName>
</protein>
<dbReference type="STRING" id="1332264.BW730_09665"/>
<keyword evidence="2" id="KW-1185">Reference proteome</keyword>
<dbReference type="AlphaFoldDB" id="A0A1Q2CNM9"/>
<gene>
    <name evidence="1" type="ORF">BW730_09665</name>
</gene>
<reference evidence="2" key="1">
    <citation type="submission" date="2017-02" db="EMBL/GenBank/DDBJ databases">
        <title>Tessaracoccus aquaemaris sp. nov., isolated from the intestine of a Korean rockfish, Sebastes schlegelii, in a marine aquaculture pond.</title>
        <authorList>
            <person name="Tak E.J."/>
            <person name="Bae J.-W."/>
        </authorList>
    </citation>
    <scope>NUCLEOTIDE SEQUENCE [LARGE SCALE GENOMIC DNA]</scope>
    <source>
        <strain evidence="2">NSG39</strain>
    </source>
</reference>